<dbReference type="Proteomes" id="UP000314294">
    <property type="component" value="Unassembled WGS sequence"/>
</dbReference>
<protein>
    <submittedName>
        <fullName evidence="1">Uncharacterized protein</fullName>
    </submittedName>
</protein>
<comment type="caution">
    <text evidence="1">The sequence shown here is derived from an EMBL/GenBank/DDBJ whole genome shotgun (WGS) entry which is preliminary data.</text>
</comment>
<gene>
    <name evidence="1" type="ORF">EYF80_010277</name>
</gene>
<keyword evidence="2" id="KW-1185">Reference proteome</keyword>
<proteinExistence type="predicted"/>
<reference evidence="1 2" key="1">
    <citation type="submission" date="2019-03" db="EMBL/GenBank/DDBJ databases">
        <title>First draft genome of Liparis tanakae, snailfish: a comprehensive survey of snailfish specific genes.</title>
        <authorList>
            <person name="Kim W."/>
            <person name="Song I."/>
            <person name="Jeong J.-H."/>
            <person name="Kim D."/>
            <person name="Kim S."/>
            <person name="Ryu S."/>
            <person name="Song J.Y."/>
            <person name="Lee S.K."/>
        </authorList>
    </citation>
    <scope>NUCLEOTIDE SEQUENCE [LARGE SCALE GENOMIC DNA]</scope>
    <source>
        <tissue evidence="1">Muscle</tissue>
    </source>
</reference>
<organism evidence="1 2">
    <name type="scientific">Liparis tanakae</name>
    <name type="common">Tanaka's snailfish</name>
    <dbReference type="NCBI Taxonomy" id="230148"/>
    <lineage>
        <taxon>Eukaryota</taxon>
        <taxon>Metazoa</taxon>
        <taxon>Chordata</taxon>
        <taxon>Craniata</taxon>
        <taxon>Vertebrata</taxon>
        <taxon>Euteleostomi</taxon>
        <taxon>Actinopterygii</taxon>
        <taxon>Neopterygii</taxon>
        <taxon>Teleostei</taxon>
        <taxon>Neoteleostei</taxon>
        <taxon>Acanthomorphata</taxon>
        <taxon>Eupercaria</taxon>
        <taxon>Perciformes</taxon>
        <taxon>Cottioidei</taxon>
        <taxon>Cottales</taxon>
        <taxon>Liparidae</taxon>
        <taxon>Liparis</taxon>
    </lineage>
</organism>
<dbReference type="AlphaFoldDB" id="A0A4Z2IQM3"/>
<name>A0A4Z2IQM3_9TELE</name>
<accession>A0A4Z2IQM3</accession>
<dbReference type="EMBL" id="SRLO01000064">
    <property type="protein sequence ID" value="TNN79463.1"/>
    <property type="molecule type" value="Genomic_DNA"/>
</dbReference>
<sequence>MTLRAVWEKALSQAECFSRNTGICEFKSTLLAVSLGDYRHFTQRLRPITSPTGACAKCPDITEAVEVNEADEADEVQQVLPCLCVLPPYVITPSALFYDDDKVSGLEKRQSCQELYISISETNLRGDRRGGYRGGARLTAGPAMCMTMKTFPSSSRLLSKRRLAAPQAADSR</sequence>
<evidence type="ECO:0000313" key="1">
    <source>
        <dbReference type="EMBL" id="TNN79463.1"/>
    </source>
</evidence>
<evidence type="ECO:0000313" key="2">
    <source>
        <dbReference type="Proteomes" id="UP000314294"/>
    </source>
</evidence>